<evidence type="ECO:0000313" key="2">
    <source>
        <dbReference type="EMBL" id="UOQ87169.1"/>
    </source>
</evidence>
<evidence type="ECO:0008006" key="4">
    <source>
        <dbReference type="Google" id="ProtNLM"/>
    </source>
</evidence>
<protein>
    <recommendedName>
        <fullName evidence="4">Lipoprotein</fullName>
    </recommendedName>
</protein>
<gene>
    <name evidence="2" type="ORF">MUN87_09920</name>
</gene>
<dbReference type="PROSITE" id="PS51257">
    <property type="entry name" value="PROKAR_LIPOPROTEIN"/>
    <property type="match status" value="1"/>
</dbReference>
<accession>A0ABY4GSC3</accession>
<feature type="chain" id="PRO_5045188982" description="Lipoprotein" evidence="1">
    <location>
        <begin position="25"/>
        <end position="131"/>
    </location>
</feature>
<dbReference type="EMBL" id="CP095071">
    <property type="protein sequence ID" value="UOQ87169.1"/>
    <property type="molecule type" value="Genomic_DNA"/>
</dbReference>
<evidence type="ECO:0000313" key="3">
    <source>
        <dbReference type="Proteomes" id="UP000831537"/>
    </source>
</evidence>
<keyword evidence="1" id="KW-0732">Signal</keyword>
<name>A0ABY4GSC3_9BACI</name>
<keyword evidence="3" id="KW-1185">Reference proteome</keyword>
<organism evidence="2 3">
    <name type="scientific">Gracilibacillus salinarum</name>
    <dbReference type="NCBI Taxonomy" id="2932255"/>
    <lineage>
        <taxon>Bacteria</taxon>
        <taxon>Bacillati</taxon>
        <taxon>Bacillota</taxon>
        <taxon>Bacilli</taxon>
        <taxon>Bacillales</taxon>
        <taxon>Bacillaceae</taxon>
        <taxon>Gracilibacillus</taxon>
    </lineage>
</organism>
<sequence>MKRYHASICIVLLIVLAGCSSHFNDDDIIFRVEEGGEPKLIVTNQTGFDLVDLSYELSYAVENENDEEVLYPENDFTIKDAEQKEFSLPSTDDSNLDLNKLVVRLKGDVKTSLFKKVPFGISGSLSGLVER</sequence>
<reference evidence="2 3" key="1">
    <citation type="submission" date="2022-04" db="EMBL/GenBank/DDBJ databases">
        <title>Gracilibacillus sp. isolated from saltern.</title>
        <authorList>
            <person name="Won M."/>
            <person name="Lee C.-M."/>
            <person name="Woen H.-Y."/>
            <person name="Kwon S.-W."/>
        </authorList>
    </citation>
    <scope>NUCLEOTIDE SEQUENCE [LARGE SCALE GENOMIC DNA]</scope>
    <source>
        <strain evidence="2 3">SSPM10-3</strain>
    </source>
</reference>
<evidence type="ECO:0000256" key="1">
    <source>
        <dbReference type="SAM" id="SignalP"/>
    </source>
</evidence>
<dbReference type="Proteomes" id="UP000831537">
    <property type="component" value="Chromosome"/>
</dbReference>
<proteinExistence type="predicted"/>
<feature type="signal peptide" evidence="1">
    <location>
        <begin position="1"/>
        <end position="24"/>
    </location>
</feature>
<dbReference type="RefSeq" id="WP_244747610.1">
    <property type="nucleotide sequence ID" value="NZ_CP095071.1"/>
</dbReference>